<name>A0A2C9UAF8_MANES</name>
<protein>
    <submittedName>
        <fullName evidence="2">Uncharacterized protein</fullName>
    </submittedName>
</protein>
<feature type="region of interest" description="Disordered" evidence="1">
    <location>
        <begin position="58"/>
        <end position="83"/>
    </location>
</feature>
<proteinExistence type="predicted"/>
<gene>
    <name evidence="2" type="ORF">MANES_16G064700</name>
</gene>
<accession>A0A2C9UAF8</accession>
<sequence length="83" mass="9333">MKKPLLVLKNLNNTVKEAAEANTVLENLVDMHNGVVGLLRSTIRHIVYMQYHIRHLYQQSPNSNPNPNPKTSNLVSSSSPRSL</sequence>
<dbReference type="EMBL" id="CM004402">
    <property type="protein sequence ID" value="OAY26661.1"/>
    <property type="molecule type" value="Genomic_DNA"/>
</dbReference>
<evidence type="ECO:0000256" key="1">
    <source>
        <dbReference type="SAM" id="MobiDB-lite"/>
    </source>
</evidence>
<dbReference type="AlphaFoldDB" id="A0A2C9UAF8"/>
<feature type="compositionally biased region" description="Low complexity" evidence="1">
    <location>
        <begin position="72"/>
        <end position="83"/>
    </location>
</feature>
<organism evidence="2">
    <name type="scientific">Manihot esculenta</name>
    <name type="common">Cassava</name>
    <name type="synonym">Jatropha manihot</name>
    <dbReference type="NCBI Taxonomy" id="3983"/>
    <lineage>
        <taxon>Eukaryota</taxon>
        <taxon>Viridiplantae</taxon>
        <taxon>Streptophyta</taxon>
        <taxon>Embryophyta</taxon>
        <taxon>Tracheophyta</taxon>
        <taxon>Spermatophyta</taxon>
        <taxon>Magnoliopsida</taxon>
        <taxon>eudicotyledons</taxon>
        <taxon>Gunneridae</taxon>
        <taxon>Pentapetalae</taxon>
        <taxon>rosids</taxon>
        <taxon>fabids</taxon>
        <taxon>Malpighiales</taxon>
        <taxon>Euphorbiaceae</taxon>
        <taxon>Crotonoideae</taxon>
        <taxon>Manihoteae</taxon>
        <taxon>Manihot</taxon>
    </lineage>
</organism>
<evidence type="ECO:0000313" key="2">
    <source>
        <dbReference type="EMBL" id="OAY26661.1"/>
    </source>
</evidence>
<reference evidence="2" key="1">
    <citation type="submission" date="2016-02" db="EMBL/GenBank/DDBJ databases">
        <title>WGS assembly of Manihot esculenta.</title>
        <authorList>
            <person name="Bredeson J.V."/>
            <person name="Prochnik S.E."/>
            <person name="Lyons J.B."/>
            <person name="Schmutz J."/>
            <person name="Grimwood J."/>
            <person name="Vrebalov J."/>
            <person name="Bart R.S."/>
            <person name="Amuge T."/>
            <person name="Ferguson M.E."/>
            <person name="Green R."/>
            <person name="Putnam N."/>
            <person name="Stites J."/>
            <person name="Rounsley S."/>
            <person name="Rokhsar D.S."/>
        </authorList>
    </citation>
    <scope>NUCLEOTIDE SEQUENCE [LARGE SCALE GENOMIC DNA]</scope>
    <source>
        <tissue evidence="2">Leaf</tissue>
    </source>
</reference>